<dbReference type="InterPro" id="IPR003482">
    <property type="entry name" value="Whib"/>
</dbReference>
<dbReference type="GO" id="GO:0051539">
    <property type="term" value="F:4 iron, 4 sulfur cluster binding"/>
    <property type="evidence" value="ECO:0007669"/>
    <property type="project" value="UniProtKB-KW"/>
</dbReference>
<evidence type="ECO:0000256" key="8">
    <source>
        <dbReference type="ARBA" id="ARBA00023125"/>
    </source>
</evidence>
<dbReference type="EMBL" id="LR796924">
    <property type="protein sequence ID" value="CAB4175092.1"/>
    <property type="molecule type" value="Genomic_DNA"/>
</dbReference>
<accession>A0A6J5Q4J2</accession>
<evidence type="ECO:0000313" key="13">
    <source>
        <dbReference type="EMBL" id="CAB4175092.1"/>
    </source>
</evidence>
<evidence type="ECO:0000259" key="11">
    <source>
        <dbReference type="PROSITE" id="PS51674"/>
    </source>
</evidence>
<gene>
    <name evidence="14" type="ORF">UFOVP1034_38</name>
    <name evidence="15" type="ORF">UFOVP1177_38</name>
    <name evidence="16" type="ORF">UFOVP1243_25</name>
    <name evidence="17" type="ORF">UFOVP1581_120</name>
    <name evidence="12" type="ORF">UFOVP854_120</name>
    <name evidence="13" type="ORF">UFOVP964_120</name>
</gene>
<evidence type="ECO:0000256" key="4">
    <source>
        <dbReference type="ARBA" id="ARBA00022723"/>
    </source>
</evidence>
<dbReference type="GO" id="GO:0045892">
    <property type="term" value="P:negative regulation of DNA-templated transcription"/>
    <property type="evidence" value="ECO:0007669"/>
    <property type="project" value="TreeGrafter"/>
</dbReference>
<keyword evidence="10" id="KW-0804">Transcription</keyword>
<dbReference type="InterPro" id="IPR034768">
    <property type="entry name" value="4FE4S_WBL"/>
</dbReference>
<evidence type="ECO:0000256" key="1">
    <source>
        <dbReference type="ARBA" id="ARBA00001966"/>
    </source>
</evidence>
<dbReference type="PANTHER" id="PTHR38839:SF4">
    <property type="entry name" value="TRANSCRIPTIONAL REGULATOR WHIB"/>
    <property type="match status" value="1"/>
</dbReference>
<dbReference type="PROSITE" id="PS51674">
    <property type="entry name" value="4FE4S_WBL"/>
    <property type="match status" value="1"/>
</dbReference>
<dbReference type="GO" id="GO:0047134">
    <property type="term" value="F:protein-disulfide reductase [NAD(P)H] activity"/>
    <property type="evidence" value="ECO:0007669"/>
    <property type="project" value="TreeGrafter"/>
</dbReference>
<keyword evidence="8" id="KW-0238">DNA-binding</keyword>
<evidence type="ECO:0000313" key="15">
    <source>
        <dbReference type="EMBL" id="CAB4189082.1"/>
    </source>
</evidence>
<keyword evidence="4" id="KW-0479">Metal-binding</keyword>
<protein>
    <submittedName>
        <fullName evidence="14">WhiB-like iron-sulfur binding domain containing protein</fullName>
    </submittedName>
</protein>
<dbReference type="GO" id="GO:0003677">
    <property type="term" value="F:DNA binding"/>
    <property type="evidence" value="ECO:0007669"/>
    <property type="project" value="UniProtKB-KW"/>
</dbReference>
<evidence type="ECO:0000256" key="5">
    <source>
        <dbReference type="ARBA" id="ARBA00023004"/>
    </source>
</evidence>
<evidence type="ECO:0000256" key="10">
    <source>
        <dbReference type="ARBA" id="ARBA00023163"/>
    </source>
</evidence>
<name>A0A6J5Q4J2_9CAUD</name>
<dbReference type="EMBL" id="LR796979">
    <property type="protein sequence ID" value="CAB4179139.1"/>
    <property type="molecule type" value="Genomic_DNA"/>
</dbReference>
<organism evidence="14">
    <name type="scientific">uncultured Caudovirales phage</name>
    <dbReference type="NCBI Taxonomy" id="2100421"/>
    <lineage>
        <taxon>Viruses</taxon>
        <taxon>Duplodnaviria</taxon>
        <taxon>Heunggongvirae</taxon>
        <taxon>Uroviricota</taxon>
        <taxon>Caudoviricetes</taxon>
        <taxon>Peduoviridae</taxon>
        <taxon>Maltschvirus</taxon>
        <taxon>Maltschvirus maltsch</taxon>
    </lineage>
</organism>
<evidence type="ECO:0000256" key="2">
    <source>
        <dbReference type="ARBA" id="ARBA00006597"/>
    </source>
</evidence>
<reference evidence="14" key="1">
    <citation type="submission" date="2020-05" db="EMBL/GenBank/DDBJ databases">
        <authorList>
            <person name="Chiriac C."/>
            <person name="Salcher M."/>
            <person name="Ghai R."/>
            <person name="Kavagutti S V."/>
        </authorList>
    </citation>
    <scope>NUCLEOTIDE SEQUENCE</scope>
</reference>
<keyword evidence="5" id="KW-0408">Iron</keyword>
<evidence type="ECO:0000313" key="16">
    <source>
        <dbReference type="EMBL" id="CAB4193117.1"/>
    </source>
</evidence>
<comment type="cofactor">
    <cofactor evidence="1">
        <name>[4Fe-4S] cluster</name>
        <dbReference type="ChEBI" id="CHEBI:49883"/>
    </cofactor>
</comment>
<sequence length="97" mass="11168">MATGDYSAFAKIDKDEKLDWLEKANCIGSDTESFFIEKGEYYTVELRRICQGCTVQSECLEYAVRYRTVGYWAGTTEQQRRLMTVTEKKASSASRPR</sequence>
<evidence type="ECO:0000256" key="3">
    <source>
        <dbReference type="ARBA" id="ARBA00022485"/>
    </source>
</evidence>
<comment type="similarity">
    <text evidence="2">Belongs to the WhiB family.</text>
</comment>
<evidence type="ECO:0000256" key="6">
    <source>
        <dbReference type="ARBA" id="ARBA00023014"/>
    </source>
</evidence>
<keyword evidence="9" id="KW-1015">Disulfide bond</keyword>
<evidence type="ECO:0000256" key="9">
    <source>
        <dbReference type="ARBA" id="ARBA00023157"/>
    </source>
</evidence>
<dbReference type="Pfam" id="PF02467">
    <property type="entry name" value="Whib"/>
    <property type="match status" value="1"/>
</dbReference>
<evidence type="ECO:0000256" key="7">
    <source>
        <dbReference type="ARBA" id="ARBA00023015"/>
    </source>
</evidence>
<evidence type="ECO:0000313" key="17">
    <source>
        <dbReference type="EMBL" id="CAB5231598.1"/>
    </source>
</evidence>
<keyword evidence="3" id="KW-0004">4Fe-4S</keyword>
<keyword evidence="7" id="KW-0805">Transcription regulation</keyword>
<dbReference type="EMBL" id="LR797132">
    <property type="protein sequence ID" value="CAB4189082.1"/>
    <property type="molecule type" value="Genomic_DNA"/>
</dbReference>
<dbReference type="EMBL" id="LR796798">
    <property type="protein sequence ID" value="CAB4167021.1"/>
    <property type="molecule type" value="Genomic_DNA"/>
</dbReference>
<feature type="domain" description="4Fe-4S Wbl-type" evidence="11">
    <location>
        <begin position="25"/>
        <end position="82"/>
    </location>
</feature>
<evidence type="ECO:0000313" key="14">
    <source>
        <dbReference type="EMBL" id="CAB4179139.1"/>
    </source>
</evidence>
<dbReference type="PANTHER" id="PTHR38839">
    <property type="entry name" value="TRANSCRIPTIONAL REGULATOR WHID-RELATED"/>
    <property type="match status" value="1"/>
</dbReference>
<evidence type="ECO:0000313" key="12">
    <source>
        <dbReference type="EMBL" id="CAB4167021.1"/>
    </source>
</evidence>
<dbReference type="EMBL" id="LR798433">
    <property type="protein sequence ID" value="CAB5231598.1"/>
    <property type="molecule type" value="Genomic_DNA"/>
</dbReference>
<dbReference type="GO" id="GO:0046872">
    <property type="term" value="F:metal ion binding"/>
    <property type="evidence" value="ECO:0007669"/>
    <property type="project" value="UniProtKB-KW"/>
</dbReference>
<dbReference type="EMBL" id="LR797196">
    <property type="protein sequence ID" value="CAB4193117.1"/>
    <property type="molecule type" value="Genomic_DNA"/>
</dbReference>
<keyword evidence="6" id="KW-0411">Iron-sulfur</keyword>
<proteinExistence type="inferred from homology"/>